<evidence type="ECO:0000256" key="5">
    <source>
        <dbReference type="ARBA" id="ARBA00041564"/>
    </source>
</evidence>
<evidence type="ECO:0000313" key="7">
    <source>
        <dbReference type="EMBL" id="OEH84016.1"/>
    </source>
</evidence>
<dbReference type="EMBL" id="MIEK01000001">
    <property type="protein sequence ID" value="OEH84016.1"/>
    <property type="molecule type" value="Genomic_DNA"/>
</dbReference>
<evidence type="ECO:0000256" key="2">
    <source>
        <dbReference type="ARBA" id="ARBA00005297"/>
    </source>
</evidence>
<evidence type="ECO:0000313" key="8">
    <source>
        <dbReference type="Proteomes" id="UP000095256"/>
    </source>
</evidence>
<dbReference type="InterPro" id="IPR004561">
    <property type="entry name" value="IsoChor_synthase"/>
</dbReference>
<sequence>MSIPKEIIKAYQKGYRKFSWVSRLKEKKGDISSCFEKSRSRFYGERFYWETPEKDLILIGFGKELEITREQASFTNLKTITVIEREERYQNQVVAGAGAVFFGGFPFDGTNQRASQWNEMAQGLFYLPTFMLTVNQTEQYLTLNFSAETEAELDEKWQALQQIWREVTNQPAAKTKTADNVLATEEMGVSDWLGLVAKTVEKIKEVGPLEKVVLARQMKVQQTQPFQAEEILKNLRKQQNNTYFFVLESGKNVFIGATPERLLAASKEEFSTACVAGSIPRGKTLAEDEALGNDLLRDEKNRQEHQIVVNRMITELKKMTNAPILEQQPQLMKNRDIQHLFISIKVARQVGISFLDGVKALHPTPALGGEPKELALDWIKANELMNRGLYGAPIGWISVKEDIGEFAVGIRSAFFTGNEGYLYAGCGIVKDSQPDLEREETKVKFKPMLRGIGGKSDV</sequence>
<gene>
    <name evidence="7" type="ORF">BCR26_00665</name>
</gene>
<dbReference type="InterPro" id="IPR015890">
    <property type="entry name" value="Chorismate_C"/>
</dbReference>
<name>A0A1E5L1K9_9ENTE</name>
<dbReference type="PANTHER" id="PTHR42839:SF1">
    <property type="entry name" value="ISOCHORISMATE SYNTHASE MENF"/>
    <property type="match status" value="1"/>
</dbReference>
<comment type="caution">
    <text evidence="7">The sequence shown here is derived from an EMBL/GenBank/DDBJ whole genome shotgun (WGS) entry which is preliminary data.</text>
</comment>
<dbReference type="RefSeq" id="WP_069697027.1">
    <property type="nucleotide sequence ID" value="NZ_JAGGMA010000003.1"/>
</dbReference>
<accession>A0A1E5L1K9</accession>
<dbReference type="InterPro" id="IPR005801">
    <property type="entry name" value="ADC_synthase"/>
</dbReference>
<dbReference type="Pfam" id="PF00425">
    <property type="entry name" value="Chorismate_bind"/>
    <property type="match status" value="1"/>
</dbReference>
<organism evidence="7 8">
    <name type="scientific">Enterococcus rivorum</name>
    <dbReference type="NCBI Taxonomy" id="762845"/>
    <lineage>
        <taxon>Bacteria</taxon>
        <taxon>Bacillati</taxon>
        <taxon>Bacillota</taxon>
        <taxon>Bacilli</taxon>
        <taxon>Lactobacillales</taxon>
        <taxon>Enterococcaceae</taxon>
        <taxon>Enterococcus</taxon>
    </lineage>
</organism>
<dbReference type="AlphaFoldDB" id="A0A1E5L1K9"/>
<keyword evidence="4" id="KW-0413">Isomerase</keyword>
<keyword evidence="8" id="KW-1185">Reference proteome</keyword>
<dbReference type="SUPFAM" id="SSF56322">
    <property type="entry name" value="ADC synthase"/>
    <property type="match status" value="1"/>
</dbReference>
<proteinExistence type="inferred from homology"/>
<evidence type="ECO:0000259" key="6">
    <source>
        <dbReference type="Pfam" id="PF00425"/>
    </source>
</evidence>
<evidence type="ECO:0000256" key="3">
    <source>
        <dbReference type="ARBA" id="ARBA00012824"/>
    </source>
</evidence>
<dbReference type="NCBIfam" id="TIGR00543">
    <property type="entry name" value="isochor_syn"/>
    <property type="match status" value="1"/>
</dbReference>
<dbReference type="STRING" id="762845.BCR26_00665"/>
<dbReference type="PANTHER" id="PTHR42839">
    <property type="entry name" value="ISOCHORISMATE SYNTHASE ENTC"/>
    <property type="match status" value="1"/>
</dbReference>
<dbReference type="GO" id="GO:0009697">
    <property type="term" value="P:salicylic acid biosynthetic process"/>
    <property type="evidence" value="ECO:0007669"/>
    <property type="project" value="TreeGrafter"/>
</dbReference>
<comment type="catalytic activity">
    <reaction evidence="1">
        <text>chorismate = isochorismate</text>
        <dbReference type="Rhea" id="RHEA:18985"/>
        <dbReference type="ChEBI" id="CHEBI:29748"/>
        <dbReference type="ChEBI" id="CHEBI:29780"/>
        <dbReference type="EC" id="5.4.4.2"/>
    </reaction>
</comment>
<feature type="domain" description="Chorismate-utilising enzyme C-terminal" evidence="6">
    <location>
        <begin position="191"/>
        <end position="444"/>
    </location>
</feature>
<dbReference type="Gene3D" id="3.60.120.10">
    <property type="entry name" value="Anthranilate synthase"/>
    <property type="match status" value="1"/>
</dbReference>
<protein>
    <recommendedName>
        <fullName evidence="3">isochorismate synthase</fullName>
        <ecNumber evidence="3">5.4.4.2</ecNumber>
    </recommendedName>
    <alternativeName>
        <fullName evidence="5">Isochorismate mutase</fullName>
    </alternativeName>
</protein>
<reference evidence="7 8" key="1">
    <citation type="submission" date="2016-09" db="EMBL/GenBank/DDBJ databases">
        <authorList>
            <person name="Capua I."/>
            <person name="De Benedictis P."/>
            <person name="Joannis T."/>
            <person name="Lombin L.H."/>
            <person name="Cattoli G."/>
        </authorList>
    </citation>
    <scope>NUCLEOTIDE SEQUENCE [LARGE SCALE GENOMIC DNA]</scope>
    <source>
        <strain evidence="7 8">LMG 25899</strain>
    </source>
</reference>
<evidence type="ECO:0000256" key="4">
    <source>
        <dbReference type="ARBA" id="ARBA00023235"/>
    </source>
</evidence>
<dbReference type="Proteomes" id="UP000095256">
    <property type="component" value="Unassembled WGS sequence"/>
</dbReference>
<dbReference type="GO" id="GO:0008909">
    <property type="term" value="F:isochorismate synthase activity"/>
    <property type="evidence" value="ECO:0007669"/>
    <property type="project" value="UniProtKB-EC"/>
</dbReference>
<dbReference type="EC" id="5.4.4.2" evidence="3"/>
<comment type="similarity">
    <text evidence="2">Belongs to the isochorismate synthase family.</text>
</comment>
<dbReference type="OrthoDB" id="9803598at2"/>
<evidence type="ECO:0000256" key="1">
    <source>
        <dbReference type="ARBA" id="ARBA00000799"/>
    </source>
</evidence>